<comment type="caution">
    <text evidence="1">The sequence shown here is derived from an EMBL/GenBank/DDBJ whole genome shotgun (WGS) entry which is preliminary data.</text>
</comment>
<reference evidence="1 2" key="1">
    <citation type="submission" date="2022-03" db="EMBL/GenBank/DDBJ databases">
        <title>Draft genome sequence of Furfurilactobacillus curtus JCM 31185.</title>
        <authorList>
            <person name="Suzuki S."/>
            <person name="Endo A."/>
            <person name="Kajikawa A."/>
        </authorList>
    </citation>
    <scope>NUCLEOTIDE SEQUENCE [LARGE SCALE GENOMIC DNA]</scope>
    <source>
        <strain evidence="1 2">JCM 31185</strain>
    </source>
</reference>
<proteinExistence type="predicted"/>
<dbReference type="EMBL" id="BQXO01000003">
    <property type="protein sequence ID" value="GKT06028.1"/>
    <property type="molecule type" value="Genomic_DNA"/>
</dbReference>
<name>A0ABQ5JNW6_9LACO</name>
<dbReference type="RefSeq" id="WP_407883817.1">
    <property type="nucleotide sequence ID" value="NZ_BQXO01000003.1"/>
</dbReference>
<dbReference type="Proteomes" id="UP001628078">
    <property type="component" value="Unassembled WGS sequence"/>
</dbReference>
<sequence length="58" mass="6663">MADQQAWVLNQLQQLKTSDNQIVIDAAVALIQDQQTEIESLRGAMEGRLWSPNQWREP</sequence>
<evidence type="ECO:0000313" key="1">
    <source>
        <dbReference type="EMBL" id="GKT06028.1"/>
    </source>
</evidence>
<evidence type="ECO:0000313" key="2">
    <source>
        <dbReference type="Proteomes" id="UP001628078"/>
    </source>
</evidence>
<accession>A0ABQ5JNW6</accession>
<protein>
    <submittedName>
        <fullName evidence="1">Uncharacterized protein</fullName>
    </submittedName>
</protein>
<gene>
    <name evidence="1" type="ORF">JCM31185_13160</name>
</gene>
<keyword evidence="2" id="KW-1185">Reference proteome</keyword>
<organism evidence="1 2">
    <name type="scientific">Furfurilactobacillus curtus</name>
    <dbReference type="NCBI Taxonomy" id="1746200"/>
    <lineage>
        <taxon>Bacteria</taxon>
        <taxon>Bacillati</taxon>
        <taxon>Bacillota</taxon>
        <taxon>Bacilli</taxon>
        <taxon>Lactobacillales</taxon>
        <taxon>Lactobacillaceae</taxon>
        <taxon>Furfurilactobacillus</taxon>
    </lineage>
</organism>